<organism evidence="2 3">
    <name type="scientific">Acrasis kona</name>
    <dbReference type="NCBI Taxonomy" id="1008807"/>
    <lineage>
        <taxon>Eukaryota</taxon>
        <taxon>Discoba</taxon>
        <taxon>Heterolobosea</taxon>
        <taxon>Tetramitia</taxon>
        <taxon>Eutetramitia</taxon>
        <taxon>Acrasidae</taxon>
        <taxon>Acrasis</taxon>
    </lineage>
</organism>
<feature type="transmembrane region" description="Helical" evidence="1">
    <location>
        <begin position="285"/>
        <end position="306"/>
    </location>
</feature>
<keyword evidence="3" id="KW-1185">Reference proteome</keyword>
<protein>
    <submittedName>
        <fullName evidence="2">Uncharacterized protein</fullName>
    </submittedName>
</protein>
<feature type="transmembrane region" description="Helical" evidence="1">
    <location>
        <begin position="247"/>
        <end position="273"/>
    </location>
</feature>
<dbReference type="Proteomes" id="UP001431209">
    <property type="component" value="Unassembled WGS sequence"/>
</dbReference>
<evidence type="ECO:0000313" key="3">
    <source>
        <dbReference type="Proteomes" id="UP001431209"/>
    </source>
</evidence>
<feature type="transmembrane region" description="Helical" evidence="1">
    <location>
        <begin position="73"/>
        <end position="95"/>
    </location>
</feature>
<feature type="transmembrane region" description="Helical" evidence="1">
    <location>
        <begin position="143"/>
        <end position="167"/>
    </location>
</feature>
<feature type="transmembrane region" description="Helical" evidence="1">
    <location>
        <begin position="179"/>
        <end position="198"/>
    </location>
</feature>
<dbReference type="EMBL" id="JAOPGA020001145">
    <property type="protein sequence ID" value="KAL0485530.1"/>
    <property type="molecule type" value="Genomic_DNA"/>
</dbReference>
<keyword evidence="1" id="KW-0812">Transmembrane</keyword>
<keyword evidence="1" id="KW-0472">Membrane</keyword>
<name>A0AAW2Z7X2_9EUKA</name>
<sequence length="312" mass="34070">MMSSAYTSNAMDQPTTTFVSGQPTQYISTTTVTQKPVTVLGPGATQTVMSVPTQPVTNLAVYTVNDHKSRFGVFTWVMSILSAVCWFIGAVLNIAAMSCQLSDATFYYNSVFVLLIIGFSFWFAAVVLNAIPSIGGYTRSHRSGYLIAHSFYAIFAAVAMILFITGAGCFLSDRISTNIGGNVVWIIAGSLWLAGVFIRDLGLRYDMMNTYKNYPLTKDANTAVLNANNGQSKLGRTTQFKLHMASIWANSVVTTFYFVVATLFLIGAIMYNAARNGSGVNYQPFGVAFGVMWLVASIMIFFGSFFQCVARR</sequence>
<proteinExistence type="predicted"/>
<gene>
    <name evidence="2" type="ORF">AKO1_003107</name>
</gene>
<accession>A0AAW2Z7X2</accession>
<feature type="transmembrane region" description="Helical" evidence="1">
    <location>
        <begin position="107"/>
        <end position="131"/>
    </location>
</feature>
<evidence type="ECO:0000313" key="2">
    <source>
        <dbReference type="EMBL" id="KAL0485530.1"/>
    </source>
</evidence>
<dbReference type="AlphaFoldDB" id="A0AAW2Z7X2"/>
<reference evidence="2 3" key="1">
    <citation type="submission" date="2024-03" db="EMBL/GenBank/DDBJ databases">
        <title>The Acrasis kona genome and developmental transcriptomes reveal deep origins of eukaryotic multicellular pathways.</title>
        <authorList>
            <person name="Sheikh S."/>
            <person name="Fu C.-J."/>
            <person name="Brown M.W."/>
            <person name="Baldauf S.L."/>
        </authorList>
    </citation>
    <scope>NUCLEOTIDE SEQUENCE [LARGE SCALE GENOMIC DNA]</scope>
    <source>
        <strain evidence="2 3">ATCC MYA-3509</strain>
    </source>
</reference>
<comment type="caution">
    <text evidence="2">The sequence shown here is derived from an EMBL/GenBank/DDBJ whole genome shotgun (WGS) entry which is preliminary data.</text>
</comment>
<evidence type="ECO:0000256" key="1">
    <source>
        <dbReference type="SAM" id="Phobius"/>
    </source>
</evidence>
<keyword evidence="1" id="KW-1133">Transmembrane helix</keyword>